<dbReference type="SMART" id="SM00895">
    <property type="entry name" value="FCD"/>
    <property type="match status" value="1"/>
</dbReference>
<dbReference type="RefSeq" id="WP_247030291.1">
    <property type="nucleotide sequence ID" value="NZ_JALKCH010000011.1"/>
</dbReference>
<proteinExistence type="predicted"/>
<dbReference type="InterPro" id="IPR000524">
    <property type="entry name" value="Tscrpt_reg_HTH_GntR"/>
</dbReference>
<dbReference type="PANTHER" id="PTHR43537:SF51">
    <property type="entry name" value="HTH-TYPE TRANSCRIPTIONAL REGULATOR LGOR-RELATED"/>
    <property type="match status" value="1"/>
</dbReference>
<reference evidence="5 6" key="1">
    <citation type="submission" date="2022-04" db="EMBL/GenBank/DDBJ databases">
        <authorList>
            <person name="Grouzdev D.S."/>
            <person name="Pantiukh K.S."/>
            <person name="Krutkina M.S."/>
        </authorList>
    </citation>
    <scope>NUCLEOTIDE SEQUENCE [LARGE SCALE GENOMIC DNA]</scope>
    <source>
        <strain evidence="5 6">6x-1</strain>
    </source>
</reference>
<evidence type="ECO:0000256" key="1">
    <source>
        <dbReference type="ARBA" id="ARBA00023015"/>
    </source>
</evidence>
<evidence type="ECO:0000313" key="5">
    <source>
        <dbReference type="EMBL" id="MCK0198389.1"/>
    </source>
</evidence>
<dbReference type="SMART" id="SM00345">
    <property type="entry name" value="HTH_GNTR"/>
    <property type="match status" value="1"/>
</dbReference>
<evidence type="ECO:0000313" key="6">
    <source>
        <dbReference type="Proteomes" id="UP001203284"/>
    </source>
</evidence>
<dbReference type="InterPro" id="IPR036390">
    <property type="entry name" value="WH_DNA-bd_sf"/>
</dbReference>
<dbReference type="SUPFAM" id="SSF46785">
    <property type="entry name" value="Winged helix' DNA-binding domain"/>
    <property type="match status" value="1"/>
</dbReference>
<dbReference type="Gene3D" id="1.20.120.530">
    <property type="entry name" value="GntR ligand-binding domain-like"/>
    <property type="match status" value="1"/>
</dbReference>
<dbReference type="Proteomes" id="UP001203284">
    <property type="component" value="Unassembled WGS sequence"/>
</dbReference>
<dbReference type="SUPFAM" id="SSF48008">
    <property type="entry name" value="GntR ligand-binding domain-like"/>
    <property type="match status" value="1"/>
</dbReference>
<dbReference type="Gene3D" id="1.10.10.10">
    <property type="entry name" value="Winged helix-like DNA-binding domain superfamily/Winged helix DNA-binding domain"/>
    <property type="match status" value="1"/>
</dbReference>
<evidence type="ECO:0000256" key="2">
    <source>
        <dbReference type="ARBA" id="ARBA00023125"/>
    </source>
</evidence>
<dbReference type="Pfam" id="PF00392">
    <property type="entry name" value="GntR"/>
    <property type="match status" value="1"/>
</dbReference>
<keyword evidence="3" id="KW-0804">Transcription</keyword>
<accession>A0ABT0DEK4</accession>
<evidence type="ECO:0000256" key="3">
    <source>
        <dbReference type="ARBA" id="ARBA00023163"/>
    </source>
</evidence>
<dbReference type="EMBL" id="JALKCH010000011">
    <property type="protein sequence ID" value="MCK0198389.1"/>
    <property type="molecule type" value="Genomic_DNA"/>
</dbReference>
<dbReference type="PANTHER" id="PTHR43537">
    <property type="entry name" value="TRANSCRIPTIONAL REGULATOR, GNTR FAMILY"/>
    <property type="match status" value="1"/>
</dbReference>
<dbReference type="InterPro" id="IPR036388">
    <property type="entry name" value="WH-like_DNA-bd_sf"/>
</dbReference>
<sequence>MISQSDQAVMVLQELIETGELKPGTMVSERGLMERLGLGRTPVREAIQQLALAHMLRIHPSRGIEVPAMSVEDQLSGLEVRRATEALAVALACERASTGENAAIAALAAELDGDFALPAYVDTVRRTHRLIIDAAHNPYLDAVMTPLQALSRRFWVMHLREPACEVARGKALHRALLAGVAARDIEAAQAASRALNDYLVGFAVDVVASRARGRA</sequence>
<keyword evidence="6" id="KW-1185">Reference proteome</keyword>
<dbReference type="Pfam" id="PF07729">
    <property type="entry name" value="FCD"/>
    <property type="match status" value="1"/>
</dbReference>
<evidence type="ECO:0000259" key="4">
    <source>
        <dbReference type="PROSITE" id="PS50949"/>
    </source>
</evidence>
<dbReference type="InterPro" id="IPR008920">
    <property type="entry name" value="TF_FadR/GntR_C"/>
</dbReference>
<keyword evidence="2" id="KW-0238">DNA-binding</keyword>
<protein>
    <submittedName>
        <fullName evidence="5">GntR family transcriptional regulator</fullName>
    </submittedName>
</protein>
<feature type="domain" description="HTH gntR-type" evidence="4">
    <location>
        <begin position="2"/>
        <end position="69"/>
    </location>
</feature>
<name>A0ABT0DEK4_9HYPH</name>
<comment type="caution">
    <text evidence="5">The sequence shown here is derived from an EMBL/GenBank/DDBJ whole genome shotgun (WGS) entry which is preliminary data.</text>
</comment>
<organism evidence="5 6">
    <name type="scientific">Ancylobacter crimeensis</name>
    <dbReference type="NCBI Taxonomy" id="2579147"/>
    <lineage>
        <taxon>Bacteria</taxon>
        <taxon>Pseudomonadati</taxon>
        <taxon>Pseudomonadota</taxon>
        <taxon>Alphaproteobacteria</taxon>
        <taxon>Hyphomicrobiales</taxon>
        <taxon>Xanthobacteraceae</taxon>
        <taxon>Ancylobacter</taxon>
    </lineage>
</organism>
<dbReference type="PROSITE" id="PS50949">
    <property type="entry name" value="HTH_GNTR"/>
    <property type="match status" value="1"/>
</dbReference>
<dbReference type="InterPro" id="IPR011711">
    <property type="entry name" value="GntR_C"/>
</dbReference>
<gene>
    <name evidence="5" type="ORF">MWN34_15860</name>
</gene>
<keyword evidence="1" id="KW-0805">Transcription regulation</keyword>